<sequence length="53" mass="5528">MENYLSHVPKDRILAIVAEAVSPPHAQSMNGLKKSRSGAASGTGFIRFAMGAG</sequence>
<evidence type="ECO:0000313" key="1">
    <source>
        <dbReference type="EMBL" id="SET70610.1"/>
    </source>
</evidence>
<dbReference type="AlphaFoldDB" id="A0A1I0GKM4"/>
<dbReference type="EMBL" id="FOHI01000013">
    <property type="protein sequence ID" value="SET70610.1"/>
    <property type="molecule type" value="Genomic_DNA"/>
</dbReference>
<proteinExistence type="predicted"/>
<dbReference type="RefSeq" id="WP_177171109.1">
    <property type="nucleotide sequence ID" value="NZ_FOHI01000013.1"/>
</dbReference>
<organism evidence="1 2">
    <name type="scientific">Nitrosospira multiformis</name>
    <dbReference type="NCBI Taxonomy" id="1231"/>
    <lineage>
        <taxon>Bacteria</taxon>
        <taxon>Pseudomonadati</taxon>
        <taxon>Pseudomonadota</taxon>
        <taxon>Betaproteobacteria</taxon>
        <taxon>Nitrosomonadales</taxon>
        <taxon>Nitrosomonadaceae</taxon>
        <taxon>Nitrosospira</taxon>
    </lineage>
</organism>
<name>A0A1I0GKM4_9PROT</name>
<protein>
    <submittedName>
        <fullName evidence="1">Uncharacterized protein</fullName>
    </submittedName>
</protein>
<accession>A0A1I0GKM4</accession>
<reference evidence="1 2" key="1">
    <citation type="submission" date="2016-10" db="EMBL/GenBank/DDBJ databases">
        <authorList>
            <person name="de Groot N.N."/>
        </authorList>
    </citation>
    <scope>NUCLEOTIDE SEQUENCE [LARGE SCALE GENOMIC DNA]</scope>
    <source>
        <strain evidence="1 2">Nl7</strain>
    </source>
</reference>
<gene>
    <name evidence="1" type="ORF">SAMN05216412_11367</name>
</gene>
<evidence type="ECO:0000313" key="2">
    <source>
        <dbReference type="Proteomes" id="UP000183339"/>
    </source>
</evidence>
<dbReference type="Proteomes" id="UP000183339">
    <property type="component" value="Unassembled WGS sequence"/>
</dbReference>